<name>A0AAD6VC12_9AGAR</name>
<dbReference type="EMBL" id="JARJCW010000033">
    <property type="protein sequence ID" value="KAJ7208568.1"/>
    <property type="molecule type" value="Genomic_DNA"/>
</dbReference>
<organism evidence="2 3">
    <name type="scientific">Mycena pura</name>
    <dbReference type="NCBI Taxonomy" id="153505"/>
    <lineage>
        <taxon>Eukaryota</taxon>
        <taxon>Fungi</taxon>
        <taxon>Dikarya</taxon>
        <taxon>Basidiomycota</taxon>
        <taxon>Agaricomycotina</taxon>
        <taxon>Agaricomycetes</taxon>
        <taxon>Agaricomycetidae</taxon>
        <taxon>Agaricales</taxon>
        <taxon>Marasmiineae</taxon>
        <taxon>Mycenaceae</taxon>
        <taxon>Mycena</taxon>
    </lineage>
</organism>
<gene>
    <name evidence="2" type="ORF">GGX14DRAFT_395718</name>
</gene>
<accession>A0AAD6VC12</accession>
<evidence type="ECO:0000256" key="1">
    <source>
        <dbReference type="SAM" id="MobiDB-lite"/>
    </source>
</evidence>
<evidence type="ECO:0000313" key="3">
    <source>
        <dbReference type="Proteomes" id="UP001219525"/>
    </source>
</evidence>
<evidence type="ECO:0000313" key="2">
    <source>
        <dbReference type="EMBL" id="KAJ7208568.1"/>
    </source>
</evidence>
<keyword evidence="3" id="KW-1185">Reference proteome</keyword>
<feature type="compositionally biased region" description="Acidic residues" evidence="1">
    <location>
        <begin position="90"/>
        <end position="99"/>
    </location>
</feature>
<dbReference type="Proteomes" id="UP001219525">
    <property type="component" value="Unassembled WGS sequence"/>
</dbReference>
<protein>
    <submittedName>
        <fullName evidence="2">Uncharacterized protein</fullName>
    </submittedName>
</protein>
<sequence length="237" mass="26070">MSPEMCAAREAVDSICTATLNGVIHLHDTGQLPSHPPRFPDILSRLSGDSMRHWFPNASNVASYLLAQPSTENHTAGTDGETYHAPVTNDDTDEGEDMHDDQLADADAESANDSYLSAQISAASETDDVLLIPKQRLDPANTKNCMMMSMAVVLSPAENMFDLRINRKNLGALNDYYSPATTNASTYSISNTLPPESLPIPGIPIREAKKFRANFDKIFANFTIKERKKVVREVRTN</sequence>
<reference evidence="2" key="1">
    <citation type="submission" date="2023-03" db="EMBL/GenBank/DDBJ databases">
        <title>Massive genome expansion in bonnet fungi (Mycena s.s.) driven by repeated elements and novel gene families across ecological guilds.</title>
        <authorList>
            <consortium name="Lawrence Berkeley National Laboratory"/>
            <person name="Harder C.B."/>
            <person name="Miyauchi S."/>
            <person name="Viragh M."/>
            <person name="Kuo A."/>
            <person name="Thoen E."/>
            <person name="Andreopoulos B."/>
            <person name="Lu D."/>
            <person name="Skrede I."/>
            <person name="Drula E."/>
            <person name="Henrissat B."/>
            <person name="Morin E."/>
            <person name="Kohler A."/>
            <person name="Barry K."/>
            <person name="LaButti K."/>
            <person name="Morin E."/>
            <person name="Salamov A."/>
            <person name="Lipzen A."/>
            <person name="Mereny Z."/>
            <person name="Hegedus B."/>
            <person name="Baldrian P."/>
            <person name="Stursova M."/>
            <person name="Weitz H."/>
            <person name="Taylor A."/>
            <person name="Grigoriev I.V."/>
            <person name="Nagy L.G."/>
            <person name="Martin F."/>
            <person name="Kauserud H."/>
        </authorList>
    </citation>
    <scope>NUCLEOTIDE SEQUENCE</scope>
    <source>
        <strain evidence="2">9144</strain>
    </source>
</reference>
<proteinExistence type="predicted"/>
<feature type="region of interest" description="Disordered" evidence="1">
    <location>
        <begin position="71"/>
        <end position="99"/>
    </location>
</feature>
<comment type="caution">
    <text evidence="2">The sequence shown here is derived from an EMBL/GenBank/DDBJ whole genome shotgun (WGS) entry which is preliminary data.</text>
</comment>
<dbReference type="AlphaFoldDB" id="A0AAD6VC12"/>